<dbReference type="EMBL" id="DVHA01000232">
    <property type="protein sequence ID" value="HIR61346.1"/>
    <property type="molecule type" value="Genomic_DNA"/>
</dbReference>
<name>A0A9D1DYG8_9FIRM</name>
<sequence>MEHDIDYHAIDNDLLLYVGRENFTAWQDTLNGWDGYGRYHEEQTIGSFVNHFGISRETLVSMCDYYSEDQLDAIYSGDQSQINEAFCGDLAYYNPSDGQLYSIYWLSGHTYEDYREADLPTIEIDKILTRAGEMGGIYAQLAETAWLEQREYVGVTETSPVYDTCMEHVPSFHAVPYELILWIGTDVFYEWEETLPYETDEFGRPDEDFTIVEVVEQFNISKEDFLEATRSWMTDEAMDNIGMTREEYLEKVGYTDAQVDAIYSGDQSQINEAFCGDLAYYNPSDGQLYSIYWLSDHTAADYQAAGVPVSEVERILDDASAMGGSYASLAEAAAPAAEAYALE</sequence>
<evidence type="ECO:0000313" key="1">
    <source>
        <dbReference type="EMBL" id="HIR61346.1"/>
    </source>
</evidence>
<comment type="caution">
    <text evidence="1">The sequence shown here is derived from an EMBL/GenBank/DDBJ whole genome shotgun (WGS) entry which is preliminary data.</text>
</comment>
<gene>
    <name evidence="1" type="ORF">IAB37_07225</name>
</gene>
<dbReference type="AlphaFoldDB" id="A0A9D1DYG8"/>
<dbReference type="Proteomes" id="UP000824241">
    <property type="component" value="Unassembled WGS sequence"/>
</dbReference>
<evidence type="ECO:0000313" key="2">
    <source>
        <dbReference type="Proteomes" id="UP000824241"/>
    </source>
</evidence>
<reference evidence="1" key="1">
    <citation type="submission" date="2020-10" db="EMBL/GenBank/DDBJ databases">
        <authorList>
            <person name="Gilroy R."/>
        </authorList>
    </citation>
    <scope>NUCLEOTIDE SEQUENCE</scope>
    <source>
        <strain evidence="1">CHK189-12415</strain>
    </source>
</reference>
<organism evidence="1 2">
    <name type="scientific">Candidatus Faecivivens stercoravium</name>
    <dbReference type="NCBI Taxonomy" id="2840803"/>
    <lineage>
        <taxon>Bacteria</taxon>
        <taxon>Bacillati</taxon>
        <taxon>Bacillota</taxon>
        <taxon>Clostridia</taxon>
        <taxon>Eubacteriales</taxon>
        <taxon>Oscillospiraceae</taxon>
        <taxon>Oscillospiraceae incertae sedis</taxon>
        <taxon>Candidatus Faecivivens</taxon>
    </lineage>
</organism>
<reference evidence="1" key="2">
    <citation type="journal article" date="2021" name="PeerJ">
        <title>Extensive microbial diversity within the chicken gut microbiome revealed by metagenomics and culture.</title>
        <authorList>
            <person name="Gilroy R."/>
            <person name="Ravi A."/>
            <person name="Getino M."/>
            <person name="Pursley I."/>
            <person name="Horton D.L."/>
            <person name="Alikhan N.F."/>
            <person name="Baker D."/>
            <person name="Gharbi K."/>
            <person name="Hall N."/>
            <person name="Watson M."/>
            <person name="Adriaenssens E.M."/>
            <person name="Foster-Nyarko E."/>
            <person name="Jarju S."/>
            <person name="Secka A."/>
            <person name="Antonio M."/>
            <person name="Oren A."/>
            <person name="Chaudhuri R.R."/>
            <person name="La Ragione R."/>
            <person name="Hildebrand F."/>
            <person name="Pallen M.J."/>
        </authorList>
    </citation>
    <scope>NUCLEOTIDE SEQUENCE</scope>
    <source>
        <strain evidence="1">CHK189-12415</strain>
    </source>
</reference>
<protein>
    <submittedName>
        <fullName evidence="1">Uncharacterized protein</fullName>
    </submittedName>
</protein>
<proteinExistence type="predicted"/>
<accession>A0A9D1DYG8</accession>